<name>A0A6J7A4V5_9ZZZZ</name>
<protein>
    <submittedName>
        <fullName evidence="1">Unannotated protein</fullName>
    </submittedName>
</protein>
<dbReference type="AlphaFoldDB" id="A0A6J7A4V5"/>
<reference evidence="1" key="1">
    <citation type="submission" date="2020-05" db="EMBL/GenBank/DDBJ databases">
        <authorList>
            <person name="Chiriac C."/>
            <person name="Salcher M."/>
            <person name="Ghai R."/>
            <person name="Kavagutti S V."/>
        </authorList>
    </citation>
    <scope>NUCLEOTIDE SEQUENCE</scope>
</reference>
<evidence type="ECO:0000313" key="1">
    <source>
        <dbReference type="EMBL" id="CAB4827813.1"/>
    </source>
</evidence>
<sequence>MSAILAHLNRSRCGNSLLVKLGKTPAHRRFSLSLSVLMSSIRSPGSMTILLLVFQNALGPHLQQASIRVLGAPCHRHFLMVPLLRYFKENSTSPWSWGQKHWRLFDDSKKMISGQTGHTHLLRNNRFQWISLTIPLKYRTQSFRRISPLLSLTMPDELTSSTRPQSMQPN</sequence>
<accession>A0A6J7A4V5</accession>
<proteinExistence type="predicted"/>
<gene>
    <name evidence="1" type="ORF">UFOPK3164_00883</name>
</gene>
<dbReference type="EMBL" id="CAFABE010000034">
    <property type="protein sequence ID" value="CAB4827813.1"/>
    <property type="molecule type" value="Genomic_DNA"/>
</dbReference>
<organism evidence="1">
    <name type="scientific">freshwater metagenome</name>
    <dbReference type="NCBI Taxonomy" id="449393"/>
    <lineage>
        <taxon>unclassified sequences</taxon>
        <taxon>metagenomes</taxon>
        <taxon>ecological metagenomes</taxon>
    </lineage>
</organism>